<dbReference type="InterPro" id="IPR051531">
    <property type="entry name" value="N-acetyltransferase"/>
</dbReference>
<keyword evidence="2" id="KW-0808">Transferase</keyword>
<dbReference type="RefSeq" id="WP_377706965.1">
    <property type="nucleotide sequence ID" value="NZ_JBHRTE010000038.1"/>
</dbReference>
<sequence>MVQIPSLTTARLTLRPMIYDDWEPYSAMMLSDRARHMGGPFTKPAAWGIFCADHAQWDLFGCGALMIEDRETGDLLGQVGINSGPLFPEQELGWLVFAGAEGRGYAYEAASALRDWARRERRLSTLVSYVSPENKRSRSLAERLGAVLDDQAERQDPTDLVFRHVL</sequence>
<dbReference type="PANTHER" id="PTHR43792:SF1">
    <property type="entry name" value="N-ACETYLTRANSFERASE DOMAIN-CONTAINING PROTEIN"/>
    <property type="match status" value="1"/>
</dbReference>
<comment type="caution">
    <text evidence="2">The sequence shown here is derived from an EMBL/GenBank/DDBJ whole genome shotgun (WGS) entry which is preliminary data.</text>
</comment>
<dbReference type="InterPro" id="IPR016181">
    <property type="entry name" value="Acyl_CoA_acyltransferase"/>
</dbReference>
<dbReference type="PROSITE" id="PS51186">
    <property type="entry name" value="GNAT"/>
    <property type="match status" value="1"/>
</dbReference>
<dbReference type="GO" id="GO:0016746">
    <property type="term" value="F:acyltransferase activity"/>
    <property type="evidence" value="ECO:0007669"/>
    <property type="project" value="UniProtKB-KW"/>
</dbReference>
<dbReference type="EMBL" id="JBHRTE010000038">
    <property type="protein sequence ID" value="MFC3168065.1"/>
    <property type="molecule type" value="Genomic_DNA"/>
</dbReference>
<keyword evidence="3" id="KW-1185">Reference proteome</keyword>
<protein>
    <submittedName>
        <fullName evidence="2">GNAT family N-acetyltransferase</fullName>
        <ecNumber evidence="2">2.3.-.-</ecNumber>
    </submittedName>
</protein>
<name>A0ABV7IF96_9RHOB</name>
<reference evidence="3" key="1">
    <citation type="journal article" date="2019" name="Int. J. Syst. Evol. Microbiol.">
        <title>The Global Catalogue of Microorganisms (GCM) 10K type strain sequencing project: providing services to taxonomists for standard genome sequencing and annotation.</title>
        <authorList>
            <consortium name="The Broad Institute Genomics Platform"/>
            <consortium name="The Broad Institute Genome Sequencing Center for Infectious Disease"/>
            <person name="Wu L."/>
            <person name="Ma J."/>
        </authorList>
    </citation>
    <scope>NUCLEOTIDE SEQUENCE [LARGE SCALE GENOMIC DNA]</scope>
    <source>
        <strain evidence="3">KCTC 52239</strain>
    </source>
</reference>
<organism evidence="2 3">
    <name type="scientific">Paracoccus fontiphilus</name>
    <dbReference type="NCBI Taxonomy" id="1815556"/>
    <lineage>
        <taxon>Bacteria</taxon>
        <taxon>Pseudomonadati</taxon>
        <taxon>Pseudomonadota</taxon>
        <taxon>Alphaproteobacteria</taxon>
        <taxon>Rhodobacterales</taxon>
        <taxon>Paracoccaceae</taxon>
        <taxon>Paracoccus</taxon>
    </lineage>
</organism>
<proteinExistence type="predicted"/>
<dbReference type="EC" id="2.3.-.-" evidence="2"/>
<dbReference type="PANTHER" id="PTHR43792">
    <property type="entry name" value="GNAT FAMILY, PUTATIVE (AFU_ORTHOLOGUE AFUA_3G00765)-RELATED-RELATED"/>
    <property type="match status" value="1"/>
</dbReference>
<gene>
    <name evidence="2" type="ORF">ACFOD7_08390</name>
</gene>
<dbReference type="Proteomes" id="UP001595557">
    <property type="component" value="Unassembled WGS sequence"/>
</dbReference>
<dbReference type="Gene3D" id="3.40.630.30">
    <property type="match status" value="1"/>
</dbReference>
<dbReference type="SUPFAM" id="SSF55729">
    <property type="entry name" value="Acyl-CoA N-acyltransferases (Nat)"/>
    <property type="match status" value="1"/>
</dbReference>
<evidence type="ECO:0000313" key="2">
    <source>
        <dbReference type="EMBL" id="MFC3168065.1"/>
    </source>
</evidence>
<accession>A0ABV7IF96</accession>
<dbReference type="Pfam" id="PF13302">
    <property type="entry name" value="Acetyltransf_3"/>
    <property type="match status" value="1"/>
</dbReference>
<feature type="domain" description="N-acetyltransferase" evidence="1">
    <location>
        <begin position="12"/>
        <end position="166"/>
    </location>
</feature>
<evidence type="ECO:0000259" key="1">
    <source>
        <dbReference type="PROSITE" id="PS51186"/>
    </source>
</evidence>
<evidence type="ECO:0000313" key="3">
    <source>
        <dbReference type="Proteomes" id="UP001595557"/>
    </source>
</evidence>
<dbReference type="InterPro" id="IPR000182">
    <property type="entry name" value="GNAT_dom"/>
</dbReference>
<keyword evidence="2" id="KW-0012">Acyltransferase</keyword>